<dbReference type="Proteomes" id="UP001198242">
    <property type="component" value="Unassembled WGS sequence"/>
</dbReference>
<dbReference type="EMBL" id="JAJEQM010000010">
    <property type="protein sequence ID" value="MCC2210716.1"/>
    <property type="molecule type" value="Genomic_DNA"/>
</dbReference>
<dbReference type="RefSeq" id="WP_308456466.1">
    <property type="nucleotide sequence ID" value="NZ_JAJEQM010000010.1"/>
</dbReference>
<keyword evidence="2" id="KW-1185">Reference proteome</keyword>
<sequence>MDSSNYSQTYNIQDIIDKIEEETNLTVPSAVIIPLKQHRTVNLNANDTFEIDVKLMTRKRIFKKISIQPAEIENPNLVYKFGTKGVSRLSEDEWDICKKIYHKLSENIDEECVYGFVGEFDNKYIFGDNIISPTSTNTIKNVFFRSPCTIEHASANFFFEKYLPCFKSQTEGLIFLFTLLLSTCISRLGNLGTDRPSFILAVIGRTGSYKTSTVQATLNPYNNENFSVCSFEDTVASIVATLKQSRDMITIVDDFYTNTDREITATLEKIIRLNGDKSSVAKKMSGKKIVSESSDTITVVTGEQIPKVRFSSIPRMFIIDFQEAVNLQALTELQASQAEFRGALADFIQYTLDIDFCIKLRQKFLDHRDSISHHAAPKWHPRYTSMCCWFLAIYDMFCEYCTAKNIFFTNISDFPSNIRHYIAEQSKRYLENDSIFIFFKILDSLRVENKLHKINTSKITNDTPKTDILYDDNYIWLESVNVFAKIKLACQNEGISFDLSRQELYQKLESEKLLITKNNHRSYEYRKGQFRQSVICLPRNNLNRYLTYDKEDIKL</sequence>
<evidence type="ECO:0000313" key="2">
    <source>
        <dbReference type="Proteomes" id="UP001198242"/>
    </source>
</evidence>
<organism evidence="1 2">
    <name type="scientific">Hominilimicola fabiformis</name>
    <dbReference type="NCBI Taxonomy" id="2885356"/>
    <lineage>
        <taxon>Bacteria</taxon>
        <taxon>Bacillati</taxon>
        <taxon>Bacillota</taxon>
        <taxon>Clostridia</taxon>
        <taxon>Eubacteriales</taxon>
        <taxon>Oscillospiraceae</taxon>
        <taxon>Hominilimicola</taxon>
    </lineage>
</organism>
<proteinExistence type="predicted"/>
<accession>A0AAE3DZI8</accession>
<gene>
    <name evidence="1" type="ORF">LKE05_07920</name>
</gene>
<name>A0AAE3DZI8_9FIRM</name>
<evidence type="ECO:0000313" key="1">
    <source>
        <dbReference type="EMBL" id="MCC2210716.1"/>
    </source>
</evidence>
<dbReference type="AlphaFoldDB" id="A0AAE3DZI8"/>
<protein>
    <recommendedName>
        <fullName evidence="3">DUF927 domain-containing protein</fullName>
    </recommendedName>
</protein>
<comment type="caution">
    <text evidence="1">The sequence shown here is derived from an EMBL/GenBank/DDBJ whole genome shotgun (WGS) entry which is preliminary data.</text>
</comment>
<evidence type="ECO:0008006" key="3">
    <source>
        <dbReference type="Google" id="ProtNLM"/>
    </source>
</evidence>
<reference evidence="1 2" key="1">
    <citation type="submission" date="2021-10" db="EMBL/GenBank/DDBJ databases">
        <title>Anaerobic single-cell dispensing facilitates the cultivation of human gut bacteria.</title>
        <authorList>
            <person name="Afrizal A."/>
        </authorList>
    </citation>
    <scope>NUCLEOTIDE SEQUENCE [LARGE SCALE GENOMIC DNA]</scope>
    <source>
        <strain evidence="1 2">CLA-AA-H232</strain>
    </source>
</reference>